<dbReference type="EMBL" id="CP043404">
    <property type="protein sequence ID" value="QEK65391.1"/>
    <property type="molecule type" value="Genomic_DNA"/>
</dbReference>
<name>A0A5C0WL51_BACIA</name>
<reference evidence="1 2" key="1">
    <citation type="journal article" date="2018" name="Plant Biotechnol. Rep.">
        <title>Diversity and antifungal activity of endophytic bacteria associated with Panax ginseng seedlings.</title>
        <authorList>
            <person name="Park J.M."/>
            <person name="Hong C.E."/>
            <person name="Jo S.H."/>
        </authorList>
    </citation>
    <scope>NUCLEOTIDE SEQUENCE [LARGE SCALE GENOMIC DNA]</scope>
    <source>
        <strain evidence="1 2">PgKB20</strain>
    </source>
</reference>
<sequence length="39" mass="4835">MLQACFLLLEIRKFLNELKMREIERALENSLDEIEQYYK</sequence>
<evidence type="ECO:0000313" key="2">
    <source>
        <dbReference type="Proteomes" id="UP000325032"/>
    </source>
</evidence>
<proteinExistence type="predicted"/>
<gene>
    <name evidence="1" type="ORF">FX981_03661</name>
</gene>
<accession>A0A5C0WL51</accession>
<evidence type="ECO:0000313" key="1">
    <source>
        <dbReference type="EMBL" id="QEK65391.1"/>
    </source>
</evidence>
<dbReference type="AlphaFoldDB" id="A0A5C0WL51"/>
<keyword evidence="2" id="KW-1185">Reference proteome</keyword>
<protein>
    <submittedName>
        <fullName evidence="1">Uncharacterized protein</fullName>
    </submittedName>
</protein>
<dbReference type="Proteomes" id="UP000325032">
    <property type="component" value="Chromosome"/>
</dbReference>
<organism evidence="1 2">
    <name type="scientific">Bacillus safensis</name>
    <dbReference type="NCBI Taxonomy" id="561879"/>
    <lineage>
        <taxon>Bacteria</taxon>
        <taxon>Bacillati</taxon>
        <taxon>Bacillota</taxon>
        <taxon>Bacilli</taxon>
        <taxon>Bacillales</taxon>
        <taxon>Bacillaceae</taxon>
        <taxon>Bacillus</taxon>
    </lineage>
</organism>